<evidence type="ECO:0000313" key="1">
    <source>
        <dbReference type="EMBL" id="PKB96025.1"/>
    </source>
</evidence>
<dbReference type="Proteomes" id="UP000232722">
    <property type="component" value="Unassembled WGS sequence"/>
</dbReference>
<dbReference type="AlphaFoldDB" id="A0A2N0NN84"/>
<protein>
    <submittedName>
        <fullName evidence="1">Uncharacterized protein</fullName>
    </submittedName>
</protein>
<comment type="caution">
    <text evidence="1">The sequence shown here is derived from an EMBL/GenBank/DDBJ whole genome shotgun (WGS) entry which is preliminary data.</text>
</comment>
<evidence type="ECO:0000313" key="2">
    <source>
        <dbReference type="Proteomes" id="UP000232722"/>
    </source>
</evidence>
<sequence>MVKKIEKTYRPKKITSNLYLCMHLCKCSLDYRPLYAYWYYPMERINGLLGNLIMLIDESTRIY</sequence>
<reference evidence="1 2" key="2">
    <citation type="submission" date="2017-09" db="EMBL/GenBank/DDBJ databases">
        <title>Extensive intraspecific genome diversity in a model arbuscular mycorrhizal fungus.</title>
        <authorList>
            <person name="Chen E.C."/>
            <person name="Morin E."/>
            <person name="Beaudet D."/>
            <person name="Noel J."/>
            <person name="Ndikumana S."/>
            <person name="Charron P."/>
            <person name="St-Onge C."/>
            <person name="Giorgi J."/>
            <person name="Grigoriev I.V."/>
            <person name="Roux C."/>
            <person name="Martin F.M."/>
            <person name="Corradi N."/>
        </authorList>
    </citation>
    <scope>NUCLEOTIDE SEQUENCE [LARGE SCALE GENOMIC DNA]</scope>
    <source>
        <strain evidence="1 2">A5</strain>
    </source>
</reference>
<gene>
    <name evidence="1" type="ORF">RhiirA5_302608</name>
</gene>
<accession>A0A2N0NN84</accession>
<name>A0A2N0NN84_9GLOM</name>
<organism evidence="1 2">
    <name type="scientific">Rhizophagus irregularis</name>
    <dbReference type="NCBI Taxonomy" id="588596"/>
    <lineage>
        <taxon>Eukaryota</taxon>
        <taxon>Fungi</taxon>
        <taxon>Fungi incertae sedis</taxon>
        <taxon>Mucoromycota</taxon>
        <taxon>Glomeromycotina</taxon>
        <taxon>Glomeromycetes</taxon>
        <taxon>Glomerales</taxon>
        <taxon>Glomeraceae</taxon>
        <taxon>Rhizophagus</taxon>
    </lineage>
</organism>
<dbReference type="EMBL" id="LLXJ01004240">
    <property type="protein sequence ID" value="PKB96025.1"/>
    <property type="molecule type" value="Genomic_DNA"/>
</dbReference>
<reference evidence="1 2" key="1">
    <citation type="submission" date="2016-04" db="EMBL/GenBank/DDBJ databases">
        <title>Genome analyses suggest a sexual origin of heterokaryosis in a supposedly ancient asexual fungus.</title>
        <authorList>
            <person name="Ropars J."/>
            <person name="Sedzielewska K."/>
            <person name="Noel J."/>
            <person name="Charron P."/>
            <person name="Farinelli L."/>
            <person name="Marton T."/>
            <person name="Kruger M."/>
            <person name="Pelin A."/>
            <person name="Brachmann A."/>
            <person name="Corradi N."/>
        </authorList>
    </citation>
    <scope>NUCLEOTIDE SEQUENCE [LARGE SCALE GENOMIC DNA]</scope>
    <source>
        <strain evidence="1 2">A5</strain>
    </source>
</reference>
<proteinExistence type="predicted"/>